<dbReference type="Proteomes" id="UP000613208">
    <property type="component" value="Unassembled WGS sequence"/>
</dbReference>
<dbReference type="AlphaFoldDB" id="A0A916Q8A3"/>
<keyword evidence="2" id="KW-1185">Reference proteome</keyword>
<evidence type="ECO:0000313" key="1">
    <source>
        <dbReference type="EMBL" id="GFO84705.1"/>
    </source>
</evidence>
<comment type="caution">
    <text evidence="1">The sequence shown here is derived from an EMBL/GenBank/DDBJ whole genome shotgun (WGS) entry which is preliminary data.</text>
</comment>
<reference evidence="1" key="1">
    <citation type="submission" date="2020-06" db="EMBL/GenBank/DDBJ databases">
        <title>Characterization of fructooligosaccharide metabolism and fructooligosaccharide-degrading enzymes in human commensal butyrate producers.</title>
        <authorList>
            <person name="Tanno H."/>
            <person name="Fujii T."/>
            <person name="Hirano K."/>
            <person name="Maeno S."/>
            <person name="Tonozuka T."/>
            <person name="Sakamoto M."/>
            <person name="Ohkuma M."/>
            <person name="Tochio T."/>
            <person name="Endo A."/>
        </authorList>
    </citation>
    <scope>NUCLEOTIDE SEQUENCE</scope>
    <source>
        <strain evidence="1">JCM 17466</strain>
    </source>
</reference>
<accession>A0A916Q8A3</accession>
<organism evidence="1 2">
    <name type="scientific">Anaerostipes butyraticus</name>
    <dbReference type="NCBI Taxonomy" id="645466"/>
    <lineage>
        <taxon>Bacteria</taxon>
        <taxon>Bacillati</taxon>
        <taxon>Bacillota</taxon>
        <taxon>Clostridia</taxon>
        <taxon>Lachnospirales</taxon>
        <taxon>Lachnospiraceae</taxon>
        <taxon>Anaerostipes</taxon>
    </lineage>
</organism>
<name>A0A916Q8A3_9FIRM</name>
<evidence type="ECO:0000313" key="2">
    <source>
        <dbReference type="Proteomes" id="UP000613208"/>
    </source>
</evidence>
<sequence length="81" mass="9176">MGDTGQLNSLFRCSKNFFENGGVRAIEKQQVIQNGIALTNYIIKKKDNDQVSFSGVSWKLRFLSGKLYDKISFKVKKGDIL</sequence>
<protein>
    <submittedName>
        <fullName evidence="1">Uncharacterized protein</fullName>
    </submittedName>
</protein>
<proteinExistence type="predicted"/>
<gene>
    <name evidence="1" type="ORF">ANBU17_10520</name>
</gene>
<dbReference type="EMBL" id="BLYI01000027">
    <property type="protein sequence ID" value="GFO84705.1"/>
    <property type="molecule type" value="Genomic_DNA"/>
</dbReference>